<proteinExistence type="predicted"/>
<organism evidence="1 2">
    <name type="scientific">Naganishia adeliensis</name>
    <dbReference type="NCBI Taxonomy" id="92952"/>
    <lineage>
        <taxon>Eukaryota</taxon>
        <taxon>Fungi</taxon>
        <taxon>Dikarya</taxon>
        <taxon>Basidiomycota</taxon>
        <taxon>Agaricomycotina</taxon>
        <taxon>Tremellomycetes</taxon>
        <taxon>Filobasidiales</taxon>
        <taxon>Filobasidiaceae</taxon>
        <taxon>Naganishia</taxon>
    </lineage>
</organism>
<reference evidence="1" key="1">
    <citation type="submission" date="2023-04" db="EMBL/GenBank/DDBJ databases">
        <title>Draft Genome sequencing of Naganishia species isolated from polar environments using Oxford Nanopore Technology.</title>
        <authorList>
            <person name="Leo P."/>
            <person name="Venkateswaran K."/>
        </authorList>
    </citation>
    <scope>NUCLEOTIDE SEQUENCE</scope>
    <source>
        <strain evidence="1">MNA-CCFEE 5262</strain>
    </source>
</reference>
<dbReference type="Proteomes" id="UP001230649">
    <property type="component" value="Unassembled WGS sequence"/>
</dbReference>
<evidence type="ECO:0000313" key="2">
    <source>
        <dbReference type="Proteomes" id="UP001230649"/>
    </source>
</evidence>
<sequence length="516" mass="56884">MPVAQVSRNTRLASVPEHDLLQKQRSIKRSANHRQSYSLPSVHLQQSELDSSLQGGQSSYKGKGKEHVDRSIFGEWVVNVDEMDSGLGNYGSKERVILVLGDMPSATKDVITSSGNYSNTLFVSASNSTMGIDSTSPIGGHDDDPIVRTQDDQSGCVEFAELPGSPTFDIKVNAVEGYRSVMRAALRVASSWREKQRMSTPAALWVKGNQSLDSLAMSTAANHSQERRSRKQSASPRKSMSFNLLSSVSTKPESKIETAENFDAIIMYLPNAEASASESGFRALPRQFYSATTAISTISNQSRRKEDTGLQPDAKDGFKSPNTTIYVLPAHFPTNLPRTLQSYLTSLLSVNYQNQDPPRVFLLKEKTLDRKMQRQEGRHPVTGLEIILSNSLRWERSTLPSRPAAINIFLDDFRHCRFRTSPSSETYDTSSANASYSSLSNATTTTTDGELQTPTFSDDEESVLAGNALQAIVLKNSEPYENTSQSRGTISTPDLSIKSAKKAPFLRRIFSGDRAR</sequence>
<evidence type="ECO:0000313" key="1">
    <source>
        <dbReference type="EMBL" id="KAJ9117215.1"/>
    </source>
</evidence>
<dbReference type="EMBL" id="JASBWS010000002">
    <property type="protein sequence ID" value="KAJ9117215.1"/>
    <property type="molecule type" value="Genomic_DNA"/>
</dbReference>
<protein>
    <submittedName>
        <fullName evidence="1">Uncharacterized protein</fullName>
    </submittedName>
</protein>
<gene>
    <name evidence="1" type="ORF">QFC20_000359</name>
</gene>
<keyword evidence="2" id="KW-1185">Reference proteome</keyword>
<accession>A0ACC2X0X1</accession>
<comment type="caution">
    <text evidence="1">The sequence shown here is derived from an EMBL/GenBank/DDBJ whole genome shotgun (WGS) entry which is preliminary data.</text>
</comment>
<name>A0ACC2X0X1_9TREE</name>